<reference evidence="2 3" key="1">
    <citation type="submission" date="2021-06" db="EMBL/GenBank/DDBJ databases">
        <title>Caerostris extrusa draft genome.</title>
        <authorList>
            <person name="Kono N."/>
            <person name="Arakawa K."/>
        </authorList>
    </citation>
    <scope>NUCLEOTIDE SEQUENCE [LARGE SCALE GENOMIC DNA]</scope>
</reference>
<feature type="compositionally biased region" description="Polar residues" evidence="1">
    <location>
        <begin position="46"/>
        <end position="59"/>
    </location>
</feature>
<protein>
    <submittedName>
        <fullName evidence="2">Uncharacterized protein</fullName>
    </submittedName>
</protein>
<name>A0AAV4Y996_CAEEX</name>
<keyword evidence="3" id="KW-1185">Reference proteome</keyword>
<feature type="compositionally biased region" description="Polar residues" evidence="1">
    <location>
        <begin position="12"/>
        <end position="22"/>
    </location>
</feature>
<organism evidence="2 3">
    <name type="scientific">Caerostris extrusa</name>
    <name type="common">Bark spider</name>
    <name type="synonym">Caerostris bankana</name>
    <dbReference type="NCBI Taxonomy" id="172846"/>
    <lineage>
        <taxon>Eukaryota</taxon>
        <taxon>Metazoa</taxon>
        <taxon>Ecdysozoa</taxon>
        <taxon>Arthropoda</taxon>
        <taxon>Chelicerata</taxon>
        <taxon>Arachnida</taxon>
        <taxon>Araneae</taxon>
        <taxon>Araneomorphae</taxon>
        <taxon>Entelegynae</taxon>
        <taxon>Araneoidea</taxon>
        <taxon>Araneidae</taxon>
        <taxon>Caerostris</taxon>
    </lineage>
</organism>
<sequence length="114" mass="12528">MALRYRKKPRSLLSQNSRSGNPFPNVGLTTEKRKPPSTISPVPKNKLSQDANPLSQAQRNDIPVNGFAVLNPGKDEEDHMFGFSTGTINMKPRVKPQPPAGVSEPKGLQNSTRH</sequence>
<comment type="caution">
    <text evidence="2">The sequence shown here is derived from an EMBL/GenBank/DDBJ whole genome shotgun (WGS) entry which is preliminary data.</text>
</comment>
<proteinExistence type="predicted"/>
<evidence type="ECO:0000313" key="3">
    <source>
        <dbReference type="Proteomes" id="UP001054945"/>
    </source>
</evidence>
<evidence type="ECO:0000256" key="1">
    <source>
        <dbReference type="SAM" id="MobiDB-lite"/>
    </source>
</evidence>
<accession>A0AAV4Y996</accession>
<feature type="compositionally biased region" description="Basic residues" evidence="1">
    <location>
        <begin position="1"/>
        <end position="10"/>
    </location>
</feature>
<gene>
    <name evidence="2" type="ORF">CEXT_89631</name>
</gene>
<evidence type="ECO:0000313" key="2">
    <source>
        <dbReference type="EMBL" id="GIZ03035.1"/>
    </source>
</evidence>
<dbReference type="EMBL" id="BPLR01018895">
    <property type="protein sequence ID" value="GIZ03035.1"/>
    <property type="molecule type" value="Genomic_DNA"/>
</dbReference>
<dbReference type="Proteomes" id="UP001054945">
    <property type="component" value="Unassembled WGS sequence"/>
</dbReference>
<feature type="region of interest" description="Disordered" evidence="1">
    <location>
        <begin position="1"/>
        <end position="114"/>
    </location>
</feature>
<dbReference type="AlphaFoldDB" id="A0AAV4Y996"/>